<comment type="caution">
    <text evidence="2">The sequence shown here is derived from an EMBL/GenBank/DDBJ whole genome shotgun (WGS) entry which is preliminary data.</text>
</comment>
<feature type="region of interest" description="Disordered" evidence="1">
    <location>
        <begin position="1"/>
        <end position="56"/>
    </location>
</feature>
<dbReference type="RefSeq" id="WP_229790016.1">
    <property type="nucleotide sequence ID" value="NZ_JACHFL010000003.1"/>
</dbReference>
<proteinExistence type="predicted"/>
<gene>
    <name evidence="2" type="ORF">HNQ08_001626</name>
</gene>
<keyword evidence="3" id="KW-1185">Reference proteome</keyword>
<accession>A0A7W8JVF3</accession>
<protein>
    <submittedName>
        <fullName evidence="2">Uncharacterized protein</fullName>
    </submittedName>
</protein>
<dbReference type="EMBL" id="JACHFL010000003">
    <property type="protein sequence ID" value="MBB5362531.1"/>
    <property type="molecule type" value="Genomic_DNA"/>
</dbReference>
<evidence type="ECO:0000313" key="3">
    <source>
        <dbReference type="Proteomes" id="UP000552709"/>
    </source>
</evidence>
<evidence type="ECO:0000256" key="1">
    <source>
        <dbReference type="SAM" id="MobiDB-lite"/>
    </source>
</evidence>
<evidence type="ECO:0000313" key="2">
    <source>
        <dbReference type="EMBL" id="MBB5362531.1"/>
    </source>
</evidence>
<organism evidence="2 3">
    <name type="scientific">Deinococcus humi</name>
    <dbReference type="NCBI Taxonomy" id="662880"/>
    <lineage>
        <taxon>Bacteria</taxon>
        <taxon>Thermotogati</taxon>
        <taxon>Deinococcota</taxon>
        <taxon>Deinococci</taxon>
        <taxon>Deinococcales</taxon>
        <taxon>Deinococcaceae</taxon>
        <taxon>Deinococcus</taxon>
    </lineage>
</organism>
<dbReference type="AlphaFoldDB" id="A0A7W8JVF3"/>
<reference evidence="2 3" key="1">
    <citation type="submission" date="2020-08" db="EMBL/GenBank/DDBJ databases">
        <title>Genomic Encyclopedia of Type Strains, Phase IV (KMG-IV): sequencing the most valuable type-strain genomes for metagenomic binning, comparative biology and taxonomic classification.</title>
        <authorList>
            <person name="Goeker M."/>
        </authorList>
    </citation>
    <scope>NUCLEOTIDE SEQUENCE [LARGE SCALE GENOMIC DNA]</scope>
    <source>
        <strain evidence="2 3">DSM 27939</strain>
    </source>
</reference>
<name>A0A7W8JVF3_9DEIO</name>
<dbReference type="Proteomes" id="UP000552709">
    <property type="component" value="Unassembled WGS sequence"/>
</dbReference>
<sequence length="56" mass="6127">MNVGHRDLPALLGQKGRGVPGARAQVQHPARRQMRADELEDESRSPPAQRGIRGSD</sequence>